<protein>
    <recommendedName>
        <fullName evidence="10">Carbamoyl phosphate synthase small chain</fullName>
        <ecNumber evidence="10">6.3.5.5</ecNumber>
    </recommendedName>
    <alternativeName>
        <fullName evidence="10">Carbamoyl phosphate synthetase glutamine chain</fullName>
    </alternativeName>
</protein>
<reference evidence="12 13" key="1">
    <citation type="submission" date="2022-04" db="EMBL/GenBank/DDBJ databases">
        <title>Rhizobium coralii sp. nov., isolated from coral Turbinaria peltata.</title>
        <authorList>
            <person name="Sun H."/>
        </authorList>
    </citation>
    <scope>NUCLEOTIDE SEQUENCE [LARGE SCALE GENOMIC DNA]</scope>
    <source>
        <strain evidence="12 13">NTR19</strain>
    </source>
</reference>
<feature type="domain" description="Carbamoyl-phosphate synthase small subunit N-terminal" evidence="11">
    <location>
        <begin position="12"/>
        <end position="146"/>
    </location>
</feature>
<keyword evidence="5 10" id="KW-0547">Nucleotide-binding</keyword>
<dbReference type="RefSeq" id="WP_248681408.1">
    <property type="nucleotide sequence ID" value="NZ_JALPRY010000001.1"/>
</dbReference>
<keyword evidence="8 10" id="KW-0665">Pyrimidine biosynthesis</keyword>
<proteinExistence type="inferred from homology"/>
<evidence type="ECO:0000313" key="12">
    <source>
        <dbReference type="EMBL" id="MCK8778505.1"/>
    </source>
</evidence>
<dbReference type="SUPFAM" id="SSF52021">
    <property type="entry name" value="Carbamoyl phosphate synthetase, small subunit N-terminal domain"/>
    <property type="match status" value="1"/>
</dbReference>
<dbReference type="Proteomes" id="UP001202827">
    <property type="component" value="Unassembled WGS sequence"/>
</dbReference>
<gene>
    <name evidence="10 12" type="primary">carA</name>
    <name evidence="12" type="ORF">M0654_00780</name>
</gene>
<evidence type="ECO:0000256" key="1">
    <source>
        <dbReference type="ARBA" id="ARBA00005077"/>
    </source>
</evidence>
<comment type="similarity">
    <text evidence="2 10">Belongs to the CarA family.</text>
</comment>
<evidence type="ECO:0000259" key="11">
    <source>
        <dbReference type="SMART" id="SM01097"/>
    </source>
</evidence>
<evidence type="ECO:0000256" key="3">
    <source>
        <dbReference type="ARBA" id="ARBA00022571"/>
    </source>
</evidence>
<feature type="binding site" evidence="10">
    <location>
        <position position="288"/>
    </location>
    <ligand>
        <name>L-glutamine</name>
        <dbReference type="ChEBI" id="CHEBI:58359"/>
    </ligand>
</feature>
<keyword evidence="10" id="KW-0028">Amino-acid biosynthesis</keyword>
<dbReference type="InterPro" id="IPR017926">
    <property type="entry name" value="GATASE"/>
</dbReference>
<feature type="region of interest" description="CPSase" evidence="10">
    <location>
        <begin position="1"/>
        <end position="206"/>
    </location>
</feature>
<feature type="binding site" evidence="10">
    <location>
        <position position="257"/>
    </location>
    <ligand>
        <name>L-glutamine</name>
        <dbReference type="ChEBI" id="CHEBI:58359"/>
    </ligand>
</feature>
<evidence type="ECO:0000256" key="10">
    <source>
        <dbReference type="HAMAP-Rule" id="MF_01209"/>
    </source>
</evidence>
<comment type="function">
    <text evidence="10">Small subunit of the glutamine-dependent carbamoyl phosphate synthetase (CPSase). CPSase catalyzes the formation of carbamoyl phosphate from the ammonia moiety of glutamine, carbonate, and phosphate donated by ATP, constituting the first step of 2 biosynthetic pathways, one leading to arginine and/or urea and the other to pyrimidine nucleotides. The small subunit (glutamine amidotransferase) binds and cleaves glutamine to supply the large subunit with the substrate ammonia.</text>
</comment>
<keyword evidence="7 10" id="KW-0315">Glutamine amidotransferase</keyword>
<dbReference type="PROSITE" id="PS51273">
    <property type="entry name" value="GATASE_TYPE_1"/>
    <property type="match status" value="1"/>
</dbReference>
<dbReference type="Gene3D" id="3.40.50.880">
    <property type="match status" value="1"/>
</dbReference>
<name>A0ABT0IKV1_9HYPH</name>
<comment type="pathway">
    <text evidence="10">Pyrimidine metabolism; UMP biosynthesis via de novo pathway; (S)-dihydroorotate from bicarbonate: step 1/3.</text>
</comment>
<evidence type="ECO:0000256" key="9">
    <source>
        <dbReference type="ARBA" id="ARBA00048816"/>
    </source>
</evidence>
<dbReference type="InterPro" id="IPR050472">
    <property type="entry name" value="Anth_synth/Amidotransfase"/>
</dbReference>
<feature type="active site" evidence="10">
    <location>
        <position position="370"/>
    </location>
</feature>
<dbReference type="GO" id="GO:0004088">
    <property type="term" value="F:carbamoyl-phosphate synthase (glutamine-hydrolyzing) activity"/>
    <property type="evidence" value="ECO:0007669"/>
    <property type="project" value="UniProtKB-EC"/>
</dbReference>
<dbReference type="InterPro" id="IPR002474">
    <property type="entry name" value="CarbamoylP_synth_ssu_N"/>
</dbReference>
<dbReference type="Gene3D" id="3.50.30.20">
    <property type="entry name" value="Carbamoyl-phosphate synthase small subunit, N-terminal domain"/>
    <property type="match status" value="1"/>
</dbReference>
<dbReference type="PANTHER" id="PTHR43418:SF7">
    <property type="entry name" value="CARBAMOYL-PHOSPHATE SYNTHASE SMALL CHAIN"/>
    <property type="match status" value="1"/>
</dbReference>
<comment type="caution">
    <text evidence="12">The sequence shown here is derived from an EMBL/GenBank/DDBJ whole genome shotgun (WGS) entry which is preliminary data.</text>
</comment>
<feature type="active site" evidence="10">
    <location>
        <position position="368"/>
    </location>
</feature>
<dbReference type="SUPFAM" id="SSF52317">
    <property type="entry name" value="Class I glutamine amidotransferase-like"/>
    <property type="match status" value="1"/>
</dbReference>
<feature type="binding site" evidence="10">
    <location>
        <position position="326"/>
    </location>
    <ligand>
        <name>L-glutamine</name>
        <dbReference type="ChEBI" id="CHEBI:58359"/>
    </ligand>
</feature>
<dbReference type="PANTHER" id="PTHR43418">
    <property type="entry name" value="MULTIFUNCTIONAL TRYPTOPHAN BIOSYNTHESIS PROTEIN-RELATED"/>
    <property type="match status" value="1"/>
</dbReference>
<feature type="active site" description="Nucleophile" evidence="10">
    <location>
        <position position="284"/>
    </location>
</feature>
<organism evidence="12 13">
    <name type="scientific">Neorhizobium turbinariae</name>
    <dbReference type="NCBI Taxonomy" id="2937795"/>
    <lineage>
        <taxon>Bacteria</taxon>
        <taxon>Pseudomonadati</taxon>
        <taxon>Pseudomonadota</taxon>
        <taxon>Alphaproteobacteria</taxon>
        <taxon>Hyphomicrobiales</taxon>
        <taxon>Rhizobiaceae</taxon>
        <taxon>Rhizobium/Agrobacterium group</taxon>
        <taxon>Neorhizobium</taxon>
    </lineage>
</organism>
<keyword evidence="6 10" id="KW-0067">ATP-binding</keyword>
<comment type="pathway">
    <text evidence="1 10">Amino-acid biosynthesis; L-arginine biosynthesis; carbamoyl phosphate from bicarbonate: step 1/1.</text>
</comment>
<comment type="catalytic activity">
    <reaction evidence="9 10">
        <text>hydrogencarbonate + L-glutamine + 2 ATP + H2O = carbamoyl phosphate + L-glutamate + 2 ADP + phosphate + 2 H(+)</text>
        <dbReference type="Rhea" id="RHEA:18633"/>
        <dbReference type="ChEBI" id="CHEBI:15377"/>
        <dbReference type="ChEBI" id="CHEBI:15378"/>
        <dbReference type="ChEBI" id="CHEBI:17544"/>
        <dbReference type="ChEBI" id="CHEBI:29985"/>
        <dbReference type="ChEBI" id="CHEBI:30616"/>
        <dbReference type="ChEBI" id="CHEBI:43474"/>
        <dbReference type="ChEBI" id="CHEBI:58228"/>
        <dbReference type="ChEBI" id="CHEBI:58359"/>
        <dbReference type="ChEBI" id="CHEBI:456216"/>
        <dbReference type="EC" id="6.3.5.5"/>
    </reaction>
</comment>
<dbReference type="PRINTS" id="PR00096">
    <property type="entry name" value="GATASE"/>
</dbReference>
<dbReference type="CDD" id="cd01744">
    <property type="entry name" value="GATase1_CPSase"/>
    <property type="match status" value="1"/>
</dbReference>
<dbReference type="InterPro" id="IPR035686">
    <property type="entry name" value="CPSase_GATase1"/>
</dbReference>
<feature type="binding site" evidence="10">
    <location>
        <position position="329"/>
    </location>
    <ligand>
        <name>L-glutamine</name>
        <dbReference type="ChEBI" id="CHEBI:58359"/>
    </ligand>
</feature>
<dbReference type="EC" id="6.3.5.5" evidence="10"/>
<dbReference type="InterPro" id="IPR036480">
    <property type="entry name" value="CarbP_synth_ssu_N_sf"/>
</dbReference>
<dbReference type="EMBL" id="JALPRY010000001">
    <property type="protein sequence ID" value="MCK8778505.1"/>
    <property type="molecule type" value="Genomic_DNA"/>
</dbReference>
<feature type="binding site" evidence="10">
    <location>
        <position position="328"/>
    </location>
    <ligand>
        <name>L-glutamine</name>
        <dbReference type="ChEBI" id="CHEBI:58359"/>
    </ligand>
</feature>
<evidence type="ECO:0000256" key="5">
    <source>
        <dbReference type="ARBA" id="ARBA00022741"/>
    </source>
</evidence>
<comment type="catalytic activity">
    <reaction evidence="10">
        <text>L-glutamine + H2O = L-glutamate + NH4(+)</text>
        <dbReference type="Rhea" id="RHEA:15889"/>
        <dbReference type="ChEBI" id="CHEBI:15377"/>
        <dbReference type="ChEBI" id="CHEBI:28938"/>
        <dbReference type="ChEBI" id="CHEBI:29985"/>
        <dbReference type="ChEBI" id="CHEBI:58359"/>
    </reaction>
</comment>
<dbReference type="NCBIfam" id="NF009475">
    <property type="entry name" value="PRK12838.1"/>
    <property type="match status" value="1"/>
</dbReference>
<dbReference type="NCBIfam" id="TIGR01368">
    <property type="entry name" value="CPSaseIIsmall"/>
    <property type="match status" value="1"/>
</dbReference>
<dbReference type="InterPro" id="IPR029062">
    <property type="entry name" value="Class_I_gatase-like"/>
</dbReference>
<dbReference type="PRINTS" id="PR00099">
    <property type="entry name" value="CPSGATASE"/>
</dbReference>
<dbReference type="Pfam" id="PF00988">
    <property type="entry name" value="CPSase_sm_chain"/>
    <property type="match status" value="1"/>
</dbReference>
<evidence type="ECO:0000256" key="2">
    <source>
        <dbReference type="ARBA" id="ARBA00007800"/>
    </source>
</evidence>
<feature type="binding site" evidence="10">
    <location>
        <position position="255"/>
    </location>
    <ligand>
        <name>L-glutamine</name>
        <dbReference type="ChEBI" id="CHEBI:58359"/>
    </ligand>
</feature>
<keyword evidence="13" id="KW-1185">Reference proteome</keyword>
<dbReference type="Pfam" id="PF00117">
    <property type="entry name" value="GATase"/>
    <property type="match status" value="1"/>
</dbReference>
<comment type="subunit">
    <text evidence="10">Composed of two chains; the small (or glutamine) chain promotes the hydrolysis of glutamine to ammonia, which is used by the large (or ammonia) chain to synthesize carbamoyl phosphate. Tetramer of heterodimers (alpha,beta)4.</text>
</comment>
<evidence type="ECO:0000256" key="4">
    <source>
        <dbReference type="ARBA" id="ARBA00022598"/>
    </source>
</evidence>
<sequence length="401" mass="43119">MTATAPWTTKKPTAVLVLADGTVIEGTGIGATGKVPAEVVFNTALTGYQEILTDPSYIGQIVTFTFPHIGNVGTNEEDIEYLTPAARRGAVGTIFKADITDPSNYRAAKDLDGWLKSRGIIGLSGIDTRALTAWIRSNGAPNAVIAHDPNGVFDIEALKAEAKGWSGLEGLDLAKEATSGQSSQWTQKPWVWNEGFDDLNPEDAKYHIVCVDYGVKRNILRLFTGLDCKVTVVPAQTSAEDILALKPDGIFLSNGPGDPAATGEYAVPVIQNLIKTDIPTFGICLGHQILGLALGAKTEKMHQGHHGANHPVKDHTTGKVEIVSMNHGFAINSSTLPEGVEETHISLFDNTNCGLRLAGKPVFSVQHHPEASPGPQDSHYLFRRFINMVREKKGEPALSER</sequence>
<evidence type="ECO:0000256" key="6">
    <source>
        <dbReference type="ARBA" id="ARBA00022840"/>
    </source>
</evidence>
<dbReference type="InterPro" id="IPR006274">
    <property type="entry name" value="CarbamoylP_synth_ssu"/>
</dbReference>
<keyword evidence="3 10" id="KW-0055">Arginine biosynthesis</keyword>
<evidence type="ECO:0000313" key="13">
    <source>
        <dbReference type="Proteomes" id="UP001202827"/>
    </source>
</evidence>
<evidence type="ECO:0000256" key="8">
    <source>
        <dbReference type="ARBA" id="ARBA00022975"/>
    </source>
</evidence>
<keyword evidence="4 10" id="KW-0436">Ligase</keyword>
<evidence type="ECO:0000256" key="7">
    <source>
        <dbReference type="ARBA" id="ARBA00022962"/>
    </source>
</evidence>
<dbReference type="SMART" id="SM01097">
    <property type="entry name" value="CPSase_sm_chain"/>
    <property type="match status" value="1"/>
</dbReference>
<dbReference type="PRINTS" id="PR00097">
    <property type="entry name" value="ANTSNTHASEII"/>
</dbReference>
<feature type="binding site" evidence="10">
    <location>
        <position position="285"/>
    </location>
    <ligand>
        <name>L-glutamine</name>
        <dbReference type="ChEBI" id="CHEBI:58359"/>
    </ligand>
</feature>
<feature type="binding site" evidence="10">
    <location>
        <position position="56"/>
    </location>
    <ligand>
        <name>L-glutamine</name>
        <dbReference type="ChEBI" id="CHEBI:58359"/>
    </ligand>
</feature>
<accession>A0ABT0IKV1</accession>
<dbReference type="HAMAP" id="MF_01209">
    <property type="entry name" value="CPSase_S_chain"/>
    <property type="match status" value="1"/>
</dbReference>